<keyword evidence="5" id="KW-1185">Reference proteome</keyword>
<dbReference type="RefSeq" id="WP_200351944.1">
    <property type="nucleotide sequence ID" value="NZ_BAABHZ010000006.1"/>
</dbReference>
<dbReference type="InterPro" id="IPR036188">
    <property type="entry name" value="FAD/NAD-bd_sf"/>
</dbReference>
<dbReference type="PRINTS" id="PR00368">
    <property type="entry name" value="FADPNR"/>
</dbReference>
<dbReference type="SUPFAM" id="SSF51905">
    <property type="entry name" value="FAD/NAD(P)-binding domain"/>
    <property type="match status" value="1"/>
</dbReference>
<sequence length="326" mass="34594">MDTPHSSASPRPALIPMGKPRIHDVVIAGGGPAGLSAALLLGRCMRDVILCDGGNAEPGTFPSTGGFLGLDGCNPIDLIRVGREQCKKFDTVAHVDSSIGNVERSITGFRVHFTDGMVVETRSMLIASDLITSLPDITGAKEFHGTTFHQYPHCDGWDHRGQKLAVLGGGNHAVVLALKLLTWSDQVTLFTNGESICNSSRQHLAEKRIRVETRPVRALEGEGGILKQVRMADDGAVDCEALFYPTPAMPHSDLAARLGCHPGHSGRNSHSQTGCGTAVQGLFIVGNPSRPAEMAIISAAEGVKAAEAIHQWLSQADQSYLAVKIA</sequence>
<dbReference type="Proteomes" id="UP000600139">
    <property type="component" value="Unassembled WGS sequence"/>
</dbReference>
<keyword evidence="2" id="KW-0560">Oxidoreductase</keyword>
<dbReference type="Gene3D" id="3.50.50.60">
    <property type="entry name" value="FAD/NAD(P)-binding domain"/>
    <property type="match status" value="2"/>
</dbReference>
<keyword evidence="1" id="KW-0285">Flavoprotein</keyword>
<dbReference type="EMBL" id="JAENIK010000011">
    <property type="protein sequence ID" value="MBK1817022.1"/>
    <property type="molecule type" value="Genomic_DNA"/>
</dbReference>
<comment type="caution">
    <text evidence="4">The sequence shown here is derived from an EMBL/GenBank/DDBJ whole genome shotgun (WGS) entry which is preliminary data.</text>
</comment>
<dbReference type="InterPro" id="IPR050097">
    <property type="entry name" value="Ferredoxin-NADP_redctase_2"/>
</dbReference>
<dbReference type="Pfam" id="PF07992">
    <property type="entry name" value="Pyr_redox_2"/>
    <property type="match status" value="1"/>
</dbReference>
<organism evidence="4 5">
    <name type="scientific">Luteolibacter yonseiensis</name>
    <dbReference type="NCBI Taxonomy" id="1144680"/>
    <lineage>
        <taxon>Bacteria</taxon>
        <taxon>Pseudomonadati</taxon>
        <taxon>Verrucomicrobiota</taxon>
        <taxon>Verrucomicrobiia</taxon>
        <taxon>Verrucomicrobiales</taxon>
        <taxon>Verrucomicrobiaceae</taxon>
        <taxon>Luteolibacter</taxon>
    </lineage>
</organism>
<name>A0A934R602_9BACT</name>
<dbReference type="PANTHER" id="PTHR48105">
    <property type="entry name" value="THIOREDOXIN REDUCTASE 1-RELATED-RELATED"/>
    <property type="match status" value="1"/>
</dbReference>
<accession>A0A934R602</accession>
<gene>
    <name evidence="4" type="ORF">JIN84_15465</name>
</gene>
<dbReference type="AlphaFoldDB" id="A0A934R602"/>
<dbReference type="GO" id="GO:0016491">
    <property type="term" value="F:oxidoreductase activity"/>
    <property type="evidence" value="ECO:0007669"/>
    <property type="project" value="UniProtKB-KW"/>
</dbReference>
<dbReference type="PRINTS" id="PR00469">
    <property type="entry name" value="PNDRDTASEII"/>
</dbReference>
<evidence type="ECO:0000256" key="1">
    <source>
        <dbReference type="ARBA" id="ARBA00022630"/>
    </source>
</evidence>
<protein>
    <submittedName>
        <fullName evidence="4">NAD(P)/FAD-dependent oxidoreductase</fullName>
    </submittedName>
</protein>
<evidence type="ECO:0000256" key="2">
    <source>
        <dbReference type="ARBA" id="ARBA00023002"/>
    </source>
</evidence>
<feature type="domain" description="FAD/NAD(P)-binding" evidence="3">
    <location>
        <begin position="23"/>
        <end position="287"/>
    </location>
</feature>
<evidence type="ECO:0000313" key="4">
    <source>
        <dbReference type="EMBL" id="MBK1817022.1"/>
    </source>
</evidence>
<proteinExistence type="predicted"/>
<dbReference type="InterPro" id="IPR023753">
    <property type="entry name" value="FAD/NAD-binding_dom"/>
</dbReference>
<evidence type="ECO:0000259" key="3">
    <source>
        <dbReference type="Pfam" id="PF07992"/>
    </source>
</evidence>
<reference evidence="4" key="1">
    <citation type="submission" date="2021-01" db="EMBL/GenBank/DDBJ databases">
        <title>Modified the classification status of verrucomicrobia.</title>
        <authorList>
            <person name="Feng X."/>
        </authorList>
    </citation>
    <scope>NUCLEOTIDE SEQUENCE</scope>
    <source>
        <strain evidence="4">JCM 18052</strain>
    </source>
</reference>
<evidence type="ECO:0000313" key="5">
    <source>
        <dbReference type="Proteomes" id="UP000600139"/>
    </source>
</evidence>